<dbReference type="eggNOG" id="arCOG06370">
    <property type="taxonomic scope" value="Archaea"/>
</dbReference>
<dbReference type="RefSeq" id="WP_007693556.1">
    <property type="nucleotide sequence ID" value="NZ_AJRK01000045.1"/>
</dbReference>
<dbReference type="EMBL" id="AOMB01000031">
    <property type="protein sequence ID" value="EMA38113.1"/>
    <property type="molecule type" value="Genomic_DNA"/>
</dbReference>
<feature type="transmembrane region" description="Helical" evidence="1">
    <location>
        <begin position="54"/>
        <end position="73"/>
    </location>
</feature>
<feature type="transmembrane region" description="Helical" evidence="1">
    <location>
        <begin position="12"/>
        <end position="34"/>
    </location>
</feature>
<keyword evidence="1" id="KW-0812">Transmembrane</keyword>
<evidence type="ECO:0000313" key="3">
    <source>
        <dbReference type="Proteomes" id="UP000011566"/>
    </source>
</evidence>
<comment type="caution">
    <text evidence="2">The sequence shown here is derived from an EMBL/GenBank/DDBJ whole genome shotgun (WGS) entry which is preliminary data.</text>
</comment>
<name>M0LY66_9EURY</name>
<dbReference type="AlphaFoldDB" id="M0LY66"/>
<keyword evidence="1" id="KW-1133">Transmembrane helix</keyword>
<sequence>MARYGDLDYARLTKRGFGLGVGLFALGVLGLVLFQPLVGPFPGWEEQLLVDSEALGIVVAFLSVLLFGVVLPLTE</sequence>
<reference evidence="2 3" key="1">
    <citation type="journal article" date="2014" name="PLoS Genet.">
        <title>Phylogenetically driven sequencing of extremely halophilic archaea reveals strategies for static and dynamic osmo-response.</title>
        <authorList>
            <person name="Becker E.A."/>
            <person name="Seitzer P.M."/>
            <person name="Tritt A."/>
            <person name="Larsen D."/>
            <person name="Krusor M."/>
            <person name="Yao A.I."/>
            <person name="Wu D."/>
            <person name="Madern D."/>
            <person name="Eisen J.A."/>
            <person name="Darling A.E."/>
            <person name="Facciotti M.T."/>
        </authorList>
    </citation>
    <scope>NUCLEOTIDE SEQUENCE [LARGE SCALE GENOMIC DNA]</scope>
    <source>
        <strain evidence="2 3">100A6</strain>
    </source>
</reference>
<accession>M0LY66</accession>
<evidence type="ECO:0000256" key="1">
    <source>
        <dbReference type="SAM" id="Phobius"/>
    </source>
</evidence>
<dbReference type="Proteomes" id="UP000011566">
    <property type="component" value="Unassembled WGS sequence"/>
</dbReference>
<evidence type="ECO:0000313" key="2">
    <source>
        <dbReference type="EMBL" id="EMA38113.1"/>
    </source>
</evidence>
<gene>
    <name evidence="2" type="ORF">C447_10300</name>
</gene>
<dbReference type="InterPro" id="IPR057182">
    <property type="entry name" value="DUF7860"/>
</dbReference>
<keyword evidence="3" id="KW-1185">Reference proteome</keyword>
<proteinExistence type="predicted"/>
<keyword evidence="1" id="KW-0472">Membrane</keyword>
<dbReference type="PATRIC" id="fig|1132509.6.peg.2330"/>
<protein>
    <submittedName>
        <fullName evidence="2">Uncharacterized protein</fullName>
    </submittedName>
</protein>
<organism evidence="2 3">
    <name type="scientific">Halococcus hamelinensis 100A6</name>
    <dbReference type="NCBI Taxonomy" id="1132509"/>
    <lineage>
        <taxon>Archaea</taxon>
        <taxon>Methanobacteriati</taxon>
        <taxon>Methanobacteriota</taxon>
        <taxon>Stenosarchaea group</taxon>
        <taxon>Halobacteria</taxon>
        <taxon>Halobacteriales</taxon>
        <taxon>Halococcaceae</taxon>
        <taxon>Halococcus</taxon>
    </lineage>
</organism>
<dbReference type="Pfam" id="PF25259">
    <property type="entry name" value="DUF7860"/>
    <property type="match status" value="1"/>
</dbReference>
<dbReference type="OrthoDB" id="201415at2157"/>